<dbReference type="AlphaFoldDB" id="A0A5B7JNK8"/>
<sequence length="79" mass="8354">MVGALNTIQAPVVLGVVLIGRCGDDDVDVGNSNDERTVQSYGFVMCRGDVPKEEANNYILHLLSCYSSGVVCGGVVMMT</sequence>
<evidence type="ECO:0000256" key="1">
    <source>
        <dbReference type="SAM" id="SignalP"/>
    </source>
</evidence>
<gene>
    <name evidence="2" type="ORF">E2C01_089071</name>
</gene>
<dbReference type="EMBL" id="VSRR010096605">
    <property type="protein sequence ID" value="MPC93924.1"/>
    <property type="molecule type" value="Genomic_DNA"/>
</dbReference>
<comment type="caution">
    <text evidence="2">The sequence shown here is derived from an EMBL/GenBank/DDBJ whole genome shotgun (WGS) entry which is preliminary data.</text>
</comment>
<name>A0A5B7JNK8_PORTR</name>
<accession>A0A5B7JNK8</accession>
<feature type="signal peptide" evidence="1">
    <location>
        <begin position="1"/>
        <end position="15"/>
    </location>
</feature>
<keyword evidence="3" id="KW-1185">Reference proteome</keyword>
<protein>
    <submittedName>
        <fullName evidence="2">Uncharacterized protein</fullName>
    </submittedName>
</protein>
<evidence type="ECO:0000313" key="2">
    <source>
        <dbReference type="EMBL" id="MPC93924.1"/>
    </source>
</evidence>
<evidence type="ECO:0000313" key="3">
    <source>
        <dbReference type="Proteomes" id="UP000324222"/>
    </source>
</evidence>
<proteinExistence type="predicted"/>
<reference evidence="2 3" key="1">
    <citation type="submission" date="2019-05" db="EMBL/GenBank/DDBJ databases">
        <title>Another draft genome of Portunus trituberculatus and its Hox gene families provides insights of decapod evolution.</title>
        <authorList>
            <person name="Jeong J.-H."/>
            <person name="Song I."/>
            <person name="Kim S."/>
            <person name="Choi T."/>
            <person name="Kim D."/>
            <person name="Ryu S."/>
            <person name="Kim W."/>
        </authorList>
    </citation>
    <scope>NUCLEOTIDE SEQUENCE [LARGE SCALE GENOMIC DNA]</scope>
    <source>
        <tissue evidence="2">Muscle</tissue>
    </source>
</reference>
<feature type="chain" id="PRO_5022989714" evidence="1">
    <location>
        <begin position="16"/>
        <end position="79"/>
    </location>
</feature>
<keyword evidence="1" id="KW-0732">Signal</keyword>
<organism evidence="2 3">
    <name type="scientific">Portunus trituberculatus</name>
    <name type="common">Swimming crab</name>
    <name type="synonym">Neptunus trituberculatus</name>
    <dbReference type="NCBI Taxonomy" id="210409"/>
    <lineage>
        <taxon>Eukaryota</taxon>
        <taxon>Metazoa</taxon>
        <taxon>Ecdysozoa</taxon>
        <taxon>Arthropoda</taxon>
        <taxon>Crustacea</taxon>
        <taxon>Multicrustacea</taxon>
        <taxon>Malacostraca</taxon>
        <taxon>Eumalacostraca</taxon>
        <taxon>Eucarida</taxon>
        <taxon>Decapoda</taxon>
        <taxon>Pleocyemata</taxon>
        <taxon>Brachyura</taxon>
        <taxon>Eubrachyura</taxon>
        <taxon>Portunoidea</taxon>
        <taxon>Portunidae</taxon>
        <taxon>Portuninae</taxon>
        <taxon>Portunus</taxon>
    </lineage>
</organism>
<dbReference type="Proteomes" id="UP000324222">
    <property type="component" value="Unassembled WGS sequence"/>
</dbReference>